<dbReference type="Gene3D" id="3.20.20.70">
    <property type="entry name" value="Aldolase class I"/>
    <property type="match status" value="1"/>
</dbReference>
<proteinExistence type="predicted"/>
<dbReference type="EC" id="4.1.1.48" evidence="3"/>
<dbReference type="SUPFAM" id="SSF51366">
    <property type="entry name" value="Ribulose-phoshate binding barrel"/>
    <property type="match status" value="1"/>
</dbReference>
<dbReference type="EMBL" id="FPIW01000013">
    <property type="protein sequence ID" value="SFW37815.1"/>
    <property type="molecule type" value="Genomic_DNA"/>
</dbReference>
<evidence type="ECO:0000256" key="4">
    <source>
        <dbReference type="ARBA" id="ARBA00022605"/>
    </source>
</evidence>
<dbReference type="InterPro" id="IPR013798">
    <property type="entry name" value="Indole-3-glycerol_P_synth_dom"/>
</dbReference>
<accession>A0AA94L1V0</accession>
<dbReference type="InterPro" id="IPR001468">
    <property type="entry name" value="Indole-3-GlycerolPSynthase_CS"/>
</dbReference>
<dbReference type="PANTHER" id="PTHR22854">
    <property type="entry name" value="TRYPTOPHAN BIOSYNTHESIS PROTEIN"/>
    <property type="match status" value="1"/>
</dbReference>
<evidence type="ECO:0000256" key="5">
    <source>
        <dbReference type="ARBA" id="ARBA00022793"/>
    </source>
</evidence>
<evidence type="ECO:0000256" key="7">
    <source>
        <dbReference type="ARBA" id="ARBA00023141"/>
    </source>
</evidence>
<keyword evidence="5" id="KW-0210">Decarboxylase</keyword>
<dbReference type="GO" id="GO:0000162">
    <property type="term" value="P:L-tryptophan biosynthetic process"/>
    <property type="evidence" value="ECO:0007669"/>
    <property type="project" value="UniProtKB-KW"/>
</dbReference>
<keyword evidence="6" id="KW-0822">Tryptophan biosynthesis</keyword>
<evidence type="ECO:0000256" key="3">
    <source>
        <dbReference type="ARBA" id="ARBA00012362"/>
    </source>
</evidence>
<comment type="pathway">
    <text evidence="2">Amino-acid biosynthesis; L-tryptophan biosynthesis; L-tryptophan from chorismate: step 4/5.</text>
</comment>
<dbReference type="CDD" id="cd00331">
    <property type="entry name" value="IGPS"/>
    <property type="match status" value="1"/>
</dbReference>
<dbReference type="Pfam" id="PF00218">
    <property type="entry name" value="IGPS"/>
    <property type="match status" value="1"/>
</dbReference>
<sequence length="293" mass="31194">MLLERFIKAKTAEVEGLRRLAEQGKIPAPLDVPRPEFSAALCGRSVPAVRLGEYSLAVVAEYKRASPSRGVICENIGIEEAVRQYAASGAGCLSILTEETYFHGDISYLHKAADPALYAKHQPPLLRKDFIFDPLQVAATAATPASALLLIVRLTPDARTLRSLREQAESLGMQAVVEVFDREDLDLARQSGARIIQVNARDLGSLVTDRKAPLDLIRACPPQKDEIWIAASGIDSGGHLLDSARAGFAAVLVGSALMAGGTPGLTLTRLLEQAQAAGDAASCTAGEKKGHAY</sequence>
<dbReference type="InterPro" id="IPR045186">
    <property type="entry name" value="Indole-3-glycerol_P_synth"/>
</dbReference>
<feature type="domain" description="Indole-3-glycerol phosphate synthase" evidence="9">
    <location>
        <begin position="48"/>
        <end position="260"/>
    </location>
</feature>
<evidence type="ECO:0000256" key="1">
    <source>
        <dbReference type="ARBA" id="ARBA00001633"/>
    </source>
</evidence>
<dbReference type="InterPro" id="IPR011060">
    <property type="entry name" value="RibuloseP-bd_barrel"/>
</dbReference>
<reference evidence="11" key="1">
    <citation type="submission" date="2016-11" db="EMBL/GenBank/DDBJ databases">
        <authorList>
            <person name="Jaros S."/>
            <person name="Januszkiewicz K."/>
            <person name="Wedrychowicz H."/>
        </authorList>
    </citation>
    <scope>NUCLEOTIDE SEQUENCE [LARGE SCALE GENOMIC DNA]</scope>
    <source>
        <strain evidence="11">DSM 7057</strain>
    </source>
</reference>
<dbReference type="PANTHER" id="PTHR22854:SF2">
    <property type="entry name" value="INDOLE-3-GLYCEROL-PHOSPHATE SYNTHASE"/>
    <property type="match status" value="1"/>
</dbReference>
<dbReference type="Proteomes" id="UP000182680">
    <property type="component" value="Unassembled WGS sequence"/>
</dbReference>
<evidence type="ECO:0000256" key="8">
    <source>
        <dbReference type="ARBA" id="ARBA00023239"/>
    </source>
</evidence>
<dbReference type="GO" id="GO:0004640">
    <property type="term" value="F:phosphoribosylanthranilate isomerase activity"/>
    <property type="evidence" value="ECO:0007669"/>
    <property type="project" value="TreeGrafter"/>
</dbReference>
<evidence type="ECO:0000259" key="9">
    <source>
        <dbReference type="Pfam" id="PF00218"/>
    </source>
</evidence>
<evidence type="ECO:0000313" key="10">
    <source>
        <dbReference type="EMBL" id="SFW37815.1"/>
    </source>
</evidence>
<dbReference type="AlphaFoldDB" id="A0AA94L1V0"/>
<comment type="caution">
    <text evidence="10">The sequence shown here is derived from an EMBL/GenBank/DDBJ whole genome shotgun (WGS) entry which is preliminary data.</text>
</comment>
<gene>
    <name evidence="10" type="ORF">SAMN02910291_01075</name>
</gene>
<evidence type="ECO:0000256" key="2">
    <source>
        <dbReference type="ARBA" id="ARBA00004696"/>
    </source>
</evidence>
<keyword evidence="4" id="KW-0028">Amino-acid biosynthesis</keyword>
<evidence type="ECO:0000313" key="11">
    <source>
        <dbReference type="Proteomes" id="UP000182680"/>
    </source>
</evidence>
<dbReference type="InterPro" id="IPR013785">
    <property type="entry name" value="Aldolase_TIM"/>
</dbReference>
<keyword evidence="8" id="KW-0456">Lyase</keyword>
<keyword evidence="7" id="KW-0057">Aromatic amino acid biosynthesis</keyword>
<organism evidence="10 11">
    <name type="scientific">Desulfovibrio desulfuricans</name>
    <dbReference type="NCBI Taxonomy" id="876"/>
    <lineage>
        <taxon>Bacteria</taxon>
        <taxon>Pseudomonadati</taxon>
        <taxon>Thermodesulfobacteriota</taxon>
        <taxon>Desulfovibrionia</taxon>
        <taxon>Desulfovibrionales</taxon>
        <taxon>Desulfovibrionaceae</taxon>
        <taxon>Desulfovibrio</taxon>
    </lineage>
</organism>
<dbReference type="GO" id="GO:0004425">
    <property type="term" value="F:indole-3-glycerol-phosphate synthase activity"/>
    <property type="evidence" value="ECO:0007669"/>
    <property type="project" value="UniProtKB-EC"/>
</dbReference>
<name>A0AA94L1V0_DESDE</name>
<evidence type="ECO:0000256" key="6">
    <source>
        <dbReference type="ARBA" id="ARBA00022822"/>
    </source>
</evidence>
<comment type="catalytic activity">
    <reaction evidence="1">
        <text>1-(2-carboxyphenylamino)-1-deoxy-D-ribulose 5-phosphate + H(+) = (1S,2R)-1-C-(indol-3-yl)glycerol 3-phosphate + CO2 + H2O</text>
        <dbReference type="Rhea" id="RHEA:23476"/>
        <dbReference type="ChEBI" id="CHEBI:15377"/>
        <dbReference type="ChEBI" id="CHEBI:15378"/>
        <dbReference type="ChEBI" id="CHEBI:16526"/>
        <dbReference type="ChEBI" id="CHEBI:58613"/>
        <dbReference type="ChEBI" id="CHEBI:58866"/>
        <dbReference type="EC" id="4.1.1.48"/>
    </reaction>
</comment>
<dbReference type="PROSITE" id="PS00614">
    <property type="entry name" value="IGPS"/>
    <property type="match status" value="1"/>
</dbReference>
<dbReference type="RefSeq" id="WP_072311611.1">
    <property type="nucleotide sequence ID" value="NZ_FPIW01000013.1"/>
</dbReference>
<protein>
    <recommendedName>
        <fullName evidence="3">indole-3-glycerol-phosphate synthase</fullName>
        <ecNumber evidence="3">4.1.1.48</ecNumber>
    </recommendedName>
</protein>